<feature type="compositionally biased region" description="Basic and acidic residues" evidence="1">
    <location>
        <begin position="73"/>
        <end position="89"/>
    </location>
</feature>
<dbReference type="Proteomes" id="UP000824120">
    <property type="component" value="Chromosome 5"/>
</dbReference>
<accession>A0A9J5YYK1</accession>
<name>A0A9J5YYK1_SOLCO</name>
<evidence type="ECO:0000313" key="3">
    <source>
        <dbReference type="Proteomes" id="UP000824120"/>
    </source>
</evidence>
<dbReference type="EMBL" id="JACXVP010000005">
    <property type="protein sequence ID" value="KAG5605763.1"/>
    <property type="molecule type" value="Genomic_DNA"/>
</dbReference>
<feature type="region of interest" description="Disordered" evidence="1">
    <location>
        <begin position="60"/>
        <end position="89"/>
    </location>
</feature>
<gene>
    <name evidence="2" type="ORF">H5410_027255</name>
</gene>
<evidence type="ECO:0000256" key="1">
    <source>
        <dbReference type="SAM" id="MobiDB-lite"/>
    </source>
</evidence>
<protein>
    <submittedName>
        <fullName evidence="2">Uncharacterized protein</fullName>
    </submittedName>
</protein>
<dbReference type="OrthoDB" id="1320524at2759"/>
<organism evidence="2 3">
    <name type="scientific">Solanum commersonii</name>
    <name type="common">Commerson's wild potato</name>
    <name type="synonym">Commerson's nightshade</name>
    <dbReference type="NCBI Taxonomy" id="4109"/>
    <lineage>
        <taxon>Eukaryota</taxon>
        <taxon>Viridiplantae</taxon>
        <taxon>Streptophyta</taxon>
        <taxon>Embryophyta</taxon>
        <taxon>Tracheophyta</taxon>
        <taxon>Spermatophyta</taxon>
        <taxon>Magnoliopsida</taxon>
        <taxon>eudicotyledons</taxon>
        <taxon>Gunneridae</taxon>
        <taxon>Pentapetalae</taxon>
        <taxon>asterids</taxon>
        <taxon>lamiids</taxon>
        <taxon>Solanales</taxon>
        <taxon>Solanaceae</taxon>
        <taxon>Solanoideae</taxon>
        <taxon>Solaneae</taxon>
        <taxon>Solanum</taxon>
    </lineage>
</organism>
<dbReference type="AlphaFoldDB" id="A0A9J5YYK1"/>
<keyword evidence="3" id="KW-1185">Reference proteome</keyword>
<evidence type="ECO:0000313" key="2">
    <source>
        <dbReference type="EMBL" id="KAG5605763.1"/>
    </source>
</evidence>
<sequence length="336" mass="38550">MISWMTRHVKREGALMVYYHMKKCSICRSVMDVCRYILDDYEKMKVKVDSETNMVKKIKIGSPKLPSKKRKKESSNSEHTTMKPKENNGELHLGNEVALICSMDNLKDLPNHKAFDNQSSFNFSNDDVLIRSLVQKEETKRITNSDCHEVVVVLQLEVEKVKEGENKVFAHLNKSNELDSEFSRSVENMEQVPISQSLEIENNENAHMDKGLPYEDSYGEKEMIVNLTNNVKFVTAADFTLDTSENDKEGVCNTTNFALPEVAPPMKIDNAKEGDKTTLEDSHGKEDHLISHDNIFTNMDNFDLFSPKEGLDDLFLQYGIENDYFEDAYTHNIKDL</sequence>
<reference evidence="2 3" key="1">
    <citation type="submission" date="2020-09" db="EMBL/GenBank/DDBJ databases">
        <title>De no assembly of potato wild relative species, Solanum commersonii.</title>
        <authorList>
            <person name="Cho K."/>
        </authorList>
    </citation>
    <scope>NUCLEOTIDE SEQUENCE [LARGE SCALE GENOMIC DNA]</scope>
    <source>
        <strain evidence="2">LZ3.2</strain>
        <tissue evidence="2">Leaf</tissue>
    </source>
</reference>
<proteinExistence type="predicted"/>
<comment type="caution">
    <text evidence="2">The sequence shown here is derived from an EMBL/GenBank/DDBJ whole genome shotgun (WGS) entry which is preliminary data.</text>
</comment>